<evidence type="ECO:0008006" key="3">
    <source>
        <dbReference type="Google" id="ProtNLM"/>
    </source>
</evidence>
<accession>Q3ARG8</accession>
<reference evidence="2" key="1">
    <citation type="submission" date="2005-08" db="EMBL/GenBank/DDBJ databases">
        <title>Complete sequence of Chlorobium chlorochromatii CaD3.</title>
        <authorList>
            <person name="Copeland A."/>
            <person name="Lucas S."/>
            <person name="Lapidus A."/>
            <person name="Barry K."/>
            <person name="Detter J.C."/>
            <person name="Glavina T."/>
            <person name="Hammon N."/>
            <person name="Israni S."/>
            <person name="Pitluck S."/>
            <person name="Bryant D."/>
            <person name="Schmutz J."/>
            <person name="Larimer F."/>
            <person name="Land M."/>
            <person name="Kyrpides N."/>
            <person name="Ivanova N."/>
            <person name="Richardson P."/>
        </authorList>
    </citation>
    <scope>NUCLEOTIDE SEQUENCE [LARGE SCALE GENOMIC DNA]</scope>
    <source>
        <strain evidence="2">CaD3</strain>
    </source>
</reference>
<keyword evidence="1" id="KW-0472">Membrane</keyword>
<name>Q3ARG8_CHLCH</name>
<dbReference type="OrthoDB" id="5763267at2"/>
<keyword evidence="1" id="KW-0812">Transmembrane</keyword>
<feature type="transmembrane region" description="Helical" evidence="1">
    <location>
        <begin position="38"/>
        <end position="60"/>
    </location>
</feature>
<evidence type="ECO:0000256" key="1">
    <source>
        <dbReference type="SAM" id="Phobius"/>
    </source>
</evidence>
<dbReference type="HOGENOM" id="CLU_1493665_0_0_10"/>
<keyword evidence="1" id="KW-1133">Transmembrane helix</keyword>
<dbReference type="KEGG" id="cch:Cag_1145"/>
<protein>
    <recommendedName>
        <fullName evidence="3">DUF4149 domain-containing protein</fullName>
    </recommendedName>
</protein>
<organism evidence="2">
    <name type="scientific">Chlorobium chlorochromatii (strain CaD3)</name>
    <dbReference type="NCBI Taxonomy" id="340177"/>
    <lineage>
        <taxon>Bacteria</taxon>
        <taxon>Pseudomonadati</taxon>
        <taxon>Chlorobiota</taxon>
        <taxon>Chlorobiia</taxon>
        <taxon>Chlorobiales</taxon>
        <taxon>Chlorobiaceae</taxon>
        <taxon>Chlorobium/Pelodictyon group</taxon>
        <taxon>Chlorobium</taxon>
    </lineage>
</organism>
<dbReference type="AlphaFoldDB" id="Q3ARG8"/>
<evidence type="ECO:0000313" key="2">
    <source>
        <dbReference type="EMBL" id="ABB28407.1"/>
    </source>
</evidence>
<feature type="transmembrane region" description="Helical" evidence="1">
    <location>
        <begin position="12"/>
        <end position="32"/>
    </location>
</feature>
<feature type="transmembrane region" description="Helical" evidence="1">
    <location>
        <begin position="100"/>
        <end position="122"/>
    </location>
</feature>
<dbReference type="STRING" id="340177.Cag_1145"/>
<dbReference type="EMBL" id="CP000108">
    <property type="protein sequence ID" value="ABB28407.1"/>
    <property type="molecule type" value="Genomic_DNA"/>
</dbReference>
<feature type="transmembrane region" description="Helical" evidence="1">
    <location>
        <begin position="72"/>
        <end position="94"/>
    </location>
</feature>
<feature type="transmembrane region" description="Helical" evidence="1">
    <location>
        <begin position="170"/>
        <end position="189"/>
    </location>
</feature>
<proteinExistence type="predicted"/>
<gene>
    <name evidence="2" type="ordered locus">Cag_1145</name>
</gene>
<sequence>MLKSLLIQRALPLSISYILLIIAGIALDYLLHVAHLVWIGRYFGIVGTLFLALSFGYSARKQKLIKNGALKFFLKFHCYSGWVGTLMILVHSGIHFNALLPWIATALMMVVTASGHVGQYLVKKLKEEMKQKMKQLGITTSVDNEFEQQHFWDSLTVKALDQWRGLHMPLVSFLLALTTIHILAILFFWNWR</sequence>
<dbReference type="eggNOG" id="ENOG502ZU7A">
    <property type="taxonomic scope" value="Bacteria"/>
</dbReference>